<dbReference type="InterPro" id="IPR004038">
    <property type="entry name" value="Ribosomal_eL8/eL30/eS12/Gad45"/>
</dbReference>
<sequence>MPVERTCIICRKKEEKKTFFRLCQREEKYYWDKTGKAQARGYYVCPEKECLGQLAKHKKIKMEMQDLYEMGKEMETREKNYLNVFQIMKHSNALSFGMKMVLEEIEHTHLLVLATDISEKYARQLQQQARERNIPLKYFGKKEDLGKIFGKEEVTVIAVKDKKMARGLVDKMKKGG</sequence>
<comment type="caution">
    <text evidence="3">The sequence shown here is derived from an EMBL/GenBank/DDBJ whole genome shotgun (WGS) entry which is preliminary data.</text>
</comment>
<protein>
    <submittedName>
        <fullName evidence="3">DUF448 domain-containing protein</fullName>
    </submittedName>
</protein>
<accession>A0A4Q2L0Z9</accession>
<feature type="domain" description="YlxR" evidence="2">
    <location>
        <begin position="5"/>
        <end position="63"/>
    </location>
</feature>
<evidence type="ECO:0000313" key="4">
    <source>
        <dbReference type="Proteomes" id="UP000289216"/>
    </source>
</evidence>
<evidence type="ECO:0000259" key="2">
    <source>
        <dbReference type="Pfam" id="PF04296"/>
    </source>
</evidence>
<organism evidence="3 4">
    <name type="scientific">Fusobacterium necrophorum</name>
    <dbReference type="NCBI Taxonomy" id="859"/>
    <lineage>
        <taxon>Bacteria</taxon>
        <taxon>Fusobacteriati</taxon>
        <taxon>Fusobacteriota</taxon>
        <taxon>Fusobacteriia</taxon>
        <taxon>Fusobacteriales</taxon>
        <taxon>Fusobacteriaceae</taxon>
        <taxon>Fusobacterium</taxon>
    </lineage>
</organism>
<dbReference type="InterPro" id="IPR007393">
    <property type="entry name" value="YlxR_dom"/>
</dbReference>
<dbReference type="Proteomes" id="UP000289216">
    <property type="component" value="Unassembled WGS sequence"/>
</dbReference>
<dbReference type="InterPro" id="IPR037465">
    <property type="entry name" value="YlxR"/>
</dbReference>
<dbReference type="RefSeq" id="WP_129490492.1">
    <property type="nucleotide sequence ID" value="NZ_SBAP01000004.1"/>
</dbReference>
<gene>
    <name evidence="3" type="ORF">EPT53_01930</name>
</gene>
<dbReference type="SUPFAM" id="SSF64376">
    <property type="entry name" value="YlxR-like"/>
    <property type="match status" value="1"/>
</dbReference>
<feature type="domain" description="Ribosomal protein eL8/eL30/eS12/Gadd45" evidence="1">
    <location>
        <begin position="86"/>
        <end position="164"/>
    </location>
</feature>
<dbReference type="InterPro" id="IPR035931">
    <property type="entry name" value="YlxR-like_sf"/>
</dbReference>
<dbReference type="Pfam" id="PF01248">
    <property type="entry name" value="Ribosomal_L7Ae"/>
    <property type="match status" value="1"/>
</dbReference>
<dbReference type="PANTHER" id="PTHR34215:SF1">
    <property type="entry name" value="YLXR DOMAIN-CONTAINING PROTEIN"/>
    <property type="match status" value="1"/>
</dbReference>
<dbReference type="PANTHER" id="PTHR34215">
    <property type="entry name" value="BLL0784 PROTEIN"/>
    <property type="match status" value="1"/>
</dbReference>
<evidence type="ECO:0000259" key="1">
    <source>
        <dbReference type="Pfam" id="PF01248"/>
    </source>
</evidence>
<dbReference type="Gene3D" id="3.30.1230.10">
    <property type="entry name" value="YlxR-like"/>
    <property type="match status" value="1"/>
</dbReference>
<dbReference type="SUPFAM" id="SSF55315">
    <property type="entry name" value="L30e-like"/>
    <property type="match status" value="1"/>
</dbReference>
<dbReference type="InterPro" id="IPR029064">
    <property type="entry name" value="Ribosomal_eL30-like_sf"/>
</dbReference>
<reference evidence="3 4" key="1">
    <citation type="submission" date="2019-01" db="EMBL/GenBank/DDBJ databases">
        <title>Fusobacterium necrophorum Isolated From the Uterus of Dairy Cows.</title>
        <authorList>
            <person name="Francis A.M."/>
        </authorList>
    </citation>
    <scope>NUCLEOTIDE SEQUENCE [LARGE SCALE GENOMIC DNA]</scope>
    <source>
        <strain evidence="3 4">KG35</strain>
    </source>
</reference>
<dbReference type="AlphaFoldDB" id="A0A4Q2L0Z9"/>
<dbReference type="EMBL" id="SBAP01000004">
    <property type="protein sequence ID" value="RXZ71037.1"/>
    <property type="molecule type" value="Genomic_DNA"/>
</dbReference>
<name>A0A4Q2L0Z9_9FUSO</name>
<proteinExistence type="predicted"/>
<evidence type="ECO:0000313" key="3">
    <source>
        <dbReference type="EMBL" id="RXZ71037.1"/>
    </source>
</evidence>
<dbReference type="Pfam" id="PF04296">
    <property type="entry name" value="YlxR"/>
    <property type="match status" value="1"/>
</dbReference>
<dbReference type="Gene3D" id="3.30.1330.30">
    <property type="match status" value="1"/>
</dbReference>